<dbReference type="InterPro" id="IPR053912">
    <property type="entry name" value="PGAP2IP_TM_1nd"/>
</dbReference>
<dbReference type="GO" id="GO:0005783">
    <property type="term" value="C:endoplasmic reticulum"/>
    <property type="evidence" value="ECO:0007669"/>
    <property type="project" value="TreeGrafter"/>
</dbReference>
<feature type="transmembrane region" description="Helical" evidence="1">
    <location>
        <begin position="320"/>
        <end position="338"/>
    </location>
</feature>
<dbReference type="InterPro" id="IPR051916">
    <property type="entry name" value="GPI-anchor_lipid_remodeler"/>
</dbReference>
<dbReference type="SUPFAM" id="SSF56219">
    <property type="entry name" value="DNase I-like"/>
    <property type="match status" value="1"/>
</dbReference>
<feature type="domain" description="CWH43-like N-terminal" evidence="2">
    <location>
        <begin position="18"/>
        <end position="214"/>
    </location>
</feature>
<feature type="transmembrane region" description="Helical" evidence="1">
    <location>
        <begin position="21"/>
        <end position="40"/>
    </location>
</feature>
<dbReference type="GO" id="GO:0031505">
    <property type="term" value="P:fungal-type cell wall organization"/>
    <property type="evidence" value="ECO:0007669"/>
    <property type="project" value="TreeGrafter"/>
</dbReference>
<dbReference type="GO" id="GO:0006506">
    <property type="term" value="P:GPI anchor biosynthetic process"/>
    <property type="evidence" value="ECO:0007669"/>
    <property type="project" value="TreeGrafter"/>
</dbReference>
<dbReference type="GO" id="GO:0016020">
    <property type="term" value="C:membrane"/>
    <property type="evidence" value="ECO:0007669"/>
    <property type="project" value="GOC"/>
</dbReference>
<feature type="transmembrane region" description="Helical" evidence="1">
    <location>
        <begin position="350"/>
        <end position="367"/>
    </location>
</feature>
<feature type="transmembrane region" description="Helical" evidence="1">
    <location>
        <begin position="653"/>
        <end position="674"/>
    </location>
</feature>
<evidence type="ECO:0000259" key="4">
    <source>
        <dbReference type="Pfam" id="PF23022"/>
    </source>
</evidence>
<feature type="domain" description="PGAP2IP C-terminal nuclease-like" evidence="5">
    <location>
        <begin position="689"/>
        <end position="927"/>
    </location>
</feature>
<feature type="transmembrane region" description="Helical" evidence="1">
    <location>
        <begin position="601"/>
        <end position="624"/>
    </location>
</feature>
<accession>A0A0H2RIE1</accession>
<evidence type="ECO:0000313" key="6">
    <source>
        <dbReference type="EMBL" id="KLO11569.1"/>
    </source>
</evidence>
<gene>
    <name evidence="6" type="ORF">SCHPADRAFT_915975</name>
</gene>
<feature type="domain" description="PGAP2IP first transmembrane" evidence="4">
    <location>
        <begin position="297"/>
        <end position="451"/>
    </location>
</feature>
<feature type="transmembrane region" description="Helical" evidence="1">
    <location>
        <begin position="487"/>
        <end position="509"/>
    </location>
</feature>
<feature type="transmembrane region" description="Helical" evidence="1">
    <location>
        <begin position="570"/>
        <end position="589"/>
    </location>
</feature>
<dbReference type="InParanoid" id="A0A0H2RIE1"/>
<dbReference type="Pfam" id="PF10277">
    <property type="entry name" value="Frag1"/>
    <property type="match status" value="1"/>
</dbReference>
<dbReference type="PANTHER" id="PTHR14859:SF1">
    <property type="entry name" value="PGAP2-INTERACTING PROTEIN"/>
    <property type="match status" value="1"/>
</dbReference>
<dbReference type="FunCoup" id="A0A0H2RIE1">
    <property type="interactions" value="149"/>
</dbReference>
<dbReference type="Proteomes" id="UP000053477">
    <property type="component" value="Unassembled WGS sequence"/>
</dbReference>
<dbReference type="AlphaFoldDB" id="A0A0H2RIE1"/>
<dbReference type="InterPro" id="IPR057315">
    <property type="entry name" value="Exo_endo_phos_PGAP2IP_C"/>
</dbReference>
<keyword evidence="1" id="KW-0472">Membrane</keyword>
<evidence type="ECO:0000313" key="7">
    <source>
        <dbReference type="Proteomes" id="UP000053477"/>
    </source>
</evidence>
<reference evidence="6 7" key="1">
    <citation type="submission" date="2015-04" db="EMBL/GenBank/DDBJ databases">
        <title>Complete genome sequence of Schizopora paradoxa KUC8140, a cosmopolitan wood degrader in East Asia.</title>
        <authorList>
            <consortium name="DOE Joint Genome Institute"/>
            <person name="Min B."/>
            <person name="Park H."/>
            <person name="Jang Y."/>
            <person name="Kim J.-J."/>
            <person name="Kim K.H."/>
            <person name="Pangilinan J."/>
            <person name="Lipzen A."/>
            <person name="Riley R."/>
            <person name="Grigoriev I.V."/>
            <person name="Spatafora J.W."/>
            <person name="Choi I.-G."/>
        </authorList>
    </citation>
    <scope>NUCLEOTIDE SEQUENCE [LARGE SCALE GENOMIC DNA]</scope>
    <source>
        <strain evidence="6 7">KUC8140</strain>
    </source>
</reference>
<feature type="transmembrane region" description="Helical" evidence="1">
    <location>
        <begin position="101"/>
        <end position="122"/>
    </location>
</feature>
<evidence type="ECO:0000259" key="5">
    <source>
        <dbReference type="Pfam" id="PF23226"/>
    </source>
</evidence>
<dbReference type="Pfam" id="PF23226">
    <property type="entry name" value="Exo_endo_phos_PGAP2IP"/>
    <property type="match status" value="1"/>
</dbReference>
<dbReference type="PANTHER" id="PTHR14859">
    <property type="entry name" value="CALCOFLUOR WHITE HYPERSENSITIVE PROTEIN PRECURSOR"/>
    <property type="match status" value="1"/>
</dbReference>
<dbReference type="InterPro" id="IPR053911">
    <property type="entry name" value="PGAP2IP_TM_2nd"/>
</dbReference>
<evidence type="ECO:0000259" key="3">
    <source>
        <dbReference type="Pfam" id="PF23021"/>
    </source>
</evidence>
<dbReference type="EMBL" id="KQ085997">
    <property type="protein sequence ID" value="KLO11569.1"/>
    <property type="molecule type" value="Genomic_DNA"/>
</dbReference>
<feature type="transmembrane region" description="Helical" evidence="1">
    <location>
        <begin position="400"/>
        <end position="420"/>
    </location>
</feature>
<name>A0A0H2RIE1_9AGAM</name>
<dbReference type="OrthoDB" id="68581at2759"/>
<keyword evidence="1" id="KW-0812">Transmembrane</keyword>
<proteinExistence type="predicted"/>
<feature type="transmembrane region" description="Helical" evidence="1">
    <location>
        <begin position="521"/>
        <end position="540"/>
    </location>
</feature>
<dbReference type="Pfam" id="PF23021">
    <property type="entry name" value="6TM_2nd_PGAP2IP"/>
    <property type="match status" value="1"/>
</dbReference>
<feature type="transmembrane region" description="Helical" evidence="1">
    <location>
        <begin position="72"/>
        <end position="94"/>
    </location>
</feature>
<sequence length="977" mass="108454">MATTPKAAFTLRAATIAKAHTYLAFSAFLTALALGCLFHYKKIVKNGVAGYPDEWFPSVSATIGDWYPERSVFQILIALNSGPRFALVFLQYYLQRPISSTGSLVVLISGLVRTLSCGGWVYITSSDDHDAHDFLMITYIVCNIPWMVGGIVCSGSKLAKSRRFFATLVPLVYFFIQHKVHRIPGAYTKYAFFEWNLIFMDVLFDGASEIELRDASLDVVVAVPGTMKVEKAATKVEDQPESSHRIAVEKEASDGKVAESPNPPKPYRTPHLRTYIADVFQKNRTAVSFASDVYLNYVFWSVFTSLIPSLFYFSVWELGIAGAELSLAAILSPIFLGIGPFKEWATTRGGRVTLHCFTLLGLVAFIAPKAIHRLILVTLANVFLCVGAVVDWSGSSATDVFYQSTLFSIGLLMSSVSKLASHSNNPMWPMVDASSGGCNKTAILLALGAIYEYYSRPSDKDLSKPTAGETDKVATTQKSTLLSALPMGSLIFSLHCFLTDSATLVAWSWTGYPIVGPIPHVHSVLTTLVQASGIILTLVVPSHFLRHPLWFAFGTSAAFVMYTYKDWTGYFGGLGFALFLTSSIPQIMVDASRGPSVAKTYTLALLTTIILYLANVWTVAYAFVPGGKYLRERSDISRKPEDGIISSKQRWRIMPFASIATLLLCLSGLGASLCRVPSRAPQPFKPGPRIVRAGIWTMHFGMDNTGMDSQQGMLNLIRDMELDIVGLLETDLHRIAFGNRDLTRVLVEEMGYFVDIGPGPNQHTWGAVLLSMHPIINSTHHLLPSPNGELAPAISAWLDIWGTEVLVIVAHNGQEEDPLDRELQSTELARIMAAAYPHPTLFLGYVVTFPHASRPNPYEIMVKDGKVHDIDEEDLDRWCEYIFYRGLYRTSYLRMSRGKITDTELQVGQFVVPKYDHEVTDESREARYLRRNKEMLPKEHWFPMAYYGNEMGGGVNGHYYHVFGTPLYYDLPAGAII</sequence>
<dbReference type="InterPro" id="IPR036691">
    <property type="entry name" value="Endo/exonu/phosph_ase_sf"/>
</dbReference>
<feature type="transmembrane region" description="Helical" evidence="1">
    <location>
        <begin position="134"/>
        <end position="152"/>
    </location>
</feature>
<evidence type="ECO:0000259" key="2">
    <source>
        <dbReference type="Pfam" id="PF10277"/>
    </source>
</evidence>
<feature type="domain" description="PGAP2IP second transmembrane" evidence="3">
    <location>
        <begin position="477"/>
        <end position="636"/>
    </location>
</feature>
<feature type="transmembrane region" description="Helical" evidence="1">
    <location>
        <begin position="294"/>
        <end position="313"/>
    </location>
</feature>
<dbReference type="Pfam" id="PF23022">
    <property type="entry name" value="6TM_1st_PGAP2IP"/>
    <property type="match status" value="1"/>
</dbReference>
<keyword evidence="1" id="KW-1133">Transmembrane helix</keyword>
<evidence type="ECO:0008006" key="8">
    <source>
        <dbReference type="Google" id="ProtNLM"/>
    </source>
</evidence>
<evidence type="ECO:0000256" key="1">
    <source>
        <dbReference type="SAM" id="Phobius"/>
    </source>
</evidence>
<dbReference type="STRING" id="27342.A0A0H2RIE1"/>
<dbReference type="Gene3D" id="3.60.10.10">
    <property type="entry name" value="Endonuclease/exonuclease/phosphatase"/>
    <property type="match status" value="1"/>
</dbReference>
<protein>
    <recommendedName>
        <fullName evidence="8">Calcofluor white hypersensitive protein</fullName>
    </recommendedName>
</protein>
<keyword evidence="7" id="KW-1185">Reference proteome</keyword>
<dbReference type="InterPro" id="IPR019402">
    <property type="entry name" value="CWH43_N"/>
</dbReference>
<organism evidence="6 7">
    <name type="scientific">Schizopora paradoxa</name>
    <dbReference type="NCBI Taxonomy" id="27342"/>
    <lineage>
        <taxon>Eukaryota</taxon>
        <taxon>Fungi</taxon>
        <taxon>Dikarya</taxon>
        <taxon>Basidiomycota</taxon>
        <taxon>Agaricomycotina</taxon>
        <taxon>Agaricomycetes</taxon>
        <taxon>Hymenochaetales</taxon>
        <taxon>Schizoporaceae</taxon>
        <taxon>Schizopora</taxon>
    </lineage>
</organism>